<gene>
    <name evidence="2" type="ORF">EJP82_27560</name>
</gene>
<feature type="domain" description="Glycoside hydrolase family 38 N-terminal" evidence="1">
    <location>
        <begin position="30"/>
        <end position="98"/>
    </location>
</feature>
<feature type="non-terminal residue" evidence="2">
    <location>
        <position position="98"/>
    </location>
</feature>
<accession>A0A3S1DFG1</accession>
<evidence type="ECO:0000313" key="3">
    <source>
        <dbReference type="Proteomes" id="UP000279446"/>
    </source>
</evidence>
<dbReference type="EMBL" id="RZNY01000066">
    <property type="protein sequence ID" value="RUT37891.1"/>
    <property type="molecule type" value="Genomic_DNA"/>
</dbReference>
<comment type="caution">
    <text evidence="2">The sequence shown here is derived from an EMBL/GenBank/DDBJ whole genome shotgun (WGS) entry which is preliminary data.</text>
</comment>
<keyword evidence="3" id="KW-1185">Reference proteome</keyword>
<sequence>MTSKRTAHIISHTHWDREWYLPYEKHHVRLENKERLGKYITEGHLLIGPWYILQDAFLTSGEANVRNMQIGHQDSKRYGEPSKIGYFPDTFGLVGQTP</sequence>
<dbReference type="PANTHER" id="PTHR46017">
    <property type="entry name" value="ALPHA-MANNOSIDASE 2C1"/>
    <property type="match status" value="1"/>
</dbReference>
<dbReference type="SUPFAM" id="SSF88713">
    <property type="entry name" value="Glycoside hydrolase/deacetylase"/>
    <property type="match status" value="1"/>
</dbReference>
<dbReference type="PANTHER" id="PTHR46017:SF2">
    <property type="entry name" value="MANNOSYLGLYCERATE HYDROLASE"/>
    <property type="match status" value="1"/>
</dbReference>
<evidence type="ECO:0000313" key="2">
    <source>
        <dbReference type="EMBL" id="RUT37891.1"/>
    </source>
</evidence>
<dbReference type="Proteomes" id="UP000279446">
    <property type="component" value="Unassembled WGS sequence"/>
</dbReference>
<dbReference type="GO" id="GO:0006013">
    <property type="term" value="P:mannose metabolic process"/>
    <property type="evidence" value="ECO:0007669"/>
    <property type="project" value="InterPro"/>
</dbReference>
<dbReference type="Gene3D" id="3.20.110.10">
    <property type="entry name" value="Glycoside hydrolase 38, N terminal domain"/>
    <property type="match status" value="2"/>
</dbReference>
<dbReference type="Pfam" id="PF01074">
    <property type="entry name" value="Glyco_hydro_38N"/>
    <property type="match status" value="1"/>
</dbReference>
<dbReference type="InterPro" id="IPR027291">
    <property type="entry name" value="Glyco_hydro_38_N_sf"/>
</dbReference>
<name>A0A3S1DFG1_9BACL</name>
<proteinExistence type="predicted"/>
<dbReference type="GO" id="GO:0009313">
    <property type="term" value="P:oligosaccharide catabolic process"/>
    <property type="evidence" value="ECO:0007669"/>
    <property type="project" value="TreeGrafter"/>
</dbReference>
<reference evidence="2 3" key="1">
    <citation type="submission" date="2018-12" db="EMBL/GenBank/DDBJ databases">
        <authorList>
            <person name="Sun L."/>
            <person name="Chen Z."/>
        </authorList>
    </citation>
    <scope>NUCLEOTIDE SEQUENCE [LARGE SCALE GENOMIC DNA]</scope>
    <source>
        <strain evidence="2 3">DSM 15890</strain>
    </source>
</reference>
<dbReference type="AlphaFoldDB" id="A0A3S1DFG1"/>
<dbReference type="InterPro" id="IPR011330">
    <property type="entry name" value="Glyco_hydro/deAcase_b/a-brl"/>
</dbReference>
<protein>
    <submittedName>
        <fullName evidence="2">Alpha-mannosidase</fullName>
    </submittedName>
</protein>
<evidence type="ECO:0000259" key="1">
    <source>
        <dbReference type="Pfam" id="PF01074"/>
    </source>
</evidence>
<dbReference type="GO" id="GO:0004559">
    <property type="term" value="F:alpha-mannosidase activity"/>
    <property type="evidence" value="ECO:0007669"/>
    <property type="project" value="InterPro"/>
</dbReference>
<organism evidence="2 3">
    <name type="scientific">Paenibacillus anaericanus</name>
    <dbReference type="NCBI Taxonomy" id="170367"/>
    <lineage>
        <taxon>Bacteria</taxon>
        <taxon>Bacillati</taxon>
        <taxon>Bacillota</taxon>
        <taxon>Bacilli</taxon>
        <taxon>Bacillales</taxon>
        <taxon>Paenibacillaceae</taxon>
        <taxon>Paenibacillus</taxon>
    </lineage>
</organism>
<dbReference type="InterPro" id="IPR000602">
    <property type="entry name" value="Glyco_hydro_38_N"/>
</dbReference>